<sequence>MTPQDAVDYVNAFNGVALLTHTLWIRLRSAGPATTAASSSDAAVVPAARTAAALLAHLPAGAAARWEAPDGSAVTVWWVAPPADCTGREDFRLC</sequence>
<dbReference type="EMBL" id="CM001889">
    <property type="protein sequence ID" value="EOY51000.1"/>
    <property type="molecule type" value="Genomic_DNA"/>
</dbReference>
<evidence type="ECO:0000313" key="2">
    <source>
        <dbReference type="Proteomes" id="UP000014062"/>
    </source>
</evidence>
<protein>
    <submittedName>
        <fullName evidence="1">Uncharacterized protein</fullName>
    </submittedName>
</protein>
<reference evidence="2" key="1">
    <citation type="journal article" date="2013" name="Genome Biol. Evol.">
        <title>The genome sequence of Streptomyces lividans 66 reveals a novel tRNA-dependent peptide biosynthetic system within a metal-related genomic island.</title>
        <authorList>
            <person name="Cruz-Morales P."/>
            <person name="Vijgenboom E."/>
            <person name="Iruegas-Bocardo F."/>
            <person name="Girard G."/>
            <person name="Yanez-Guerra L.A."/>
            <person name="Ramos-Aboites H.E."/>
            <person name="Pernodet J.L."/>
            <person name="Anne J."/>
            <person name="van Wezel G.P."/>
            <person name="Barona-Gomez F."/>
        </authorList>
    </citation>
    <scope>NUCLEOTIDE SEQUENCE [LARGE SCALE GENOMIC DNA]</scope>
    <source>
        <strain evidence="2">1326</strain>
    </source>
</reference>
<dbReference type="AlphaFoldDB" id="A0A7U9DXI6"/>
<dbReference type="Proteomes" id="UP000014062">
    <property type="component" value="Chromosome"/>
</dbReference>
<proteinExistence type="predicted"/>
<name>A0A7U9DXI6_STRLI</name>
<organism evidence="1 2">
    <name type="scientific">Streptomyces lividans 1326</name>
    <dbReference type="NCBI Taxonomy" id="1200984"/>
    <lineage>
        <taxon>Bacteria</taxon>
        <taxon>Bacillati</taxon>
        <taxon>Actinomycetota</taxon>
        <taxon>Actinomycetes</taxon>
        <taxon>Kitasatosporales</taxon>
        <taxon>Streptomycetaceae</taxon>
        <taxon>Streptomyces</taxon>
    </lineage>
</organism>
<dbReference type="RefSeq" id="WP_003973015.1">
    <property type="nucleotide sequence ID" value="NZ_CM001889.1"/>
</dbReference>
<accession>A0A7U9DXI6</accession>
<gene>
    <name evidence="1" type="ORF">SLI_6293</name>
</gene>
<evidence type="ECO:0000313" key="1">
    <source>
        <dbReference type="EMBL" id="EOY51000.1"/>
    </source>
</evidence>